<dbReference type="RefSeq" id="WP_084122294.1">
    <property type="nucleotide sequence ID" value="NZ_LT838813.1"/>
</dbReference>
<evidence type="ECO:0000313" key="1">
    <source>
        <dbReference type="EMBL" id="SMD45469.1"/>
    </source>
</evidence>
<gene>
    <name evidence="1" type="ORF">SAMN00777080_4120</name>
</gene>
<accession>A0A1W2H9C3</accession>
<evidence type="ECO:0000313" key="2">
    <source>
        <dbReference type="Proteomes" id="UP000192333"/>
    </source>
</evidence>
<sequence length="184" mass="21726">MEQKIATNRIFVLIICFIVIVTDGICQVTVKSKNRIEDFNISYYERANPQDTVIIILDFDHLEVEKSLKKWKFRNVGFIDKIFKKKYLNLQDSCIELKFIHHPGPPMGNDTYWIDKRMLNQNTILILEEKDIPFTYWFKNDSDLFDKTLILVNSNEWSKKEKNIEGLGVQIYTTGSCKDLIENH</sequence>
<dbReference type="AlphaFoldDB" id="A0A1W2H9C3"/>
<dbReference type="Proteomes" id="UP000192333">
    <property type="component" value="Chromosome I"/>
</dbReference>
<reference evidence="2" key="1">
    <citation type="submission" date="2017-04" db="EMBL/GenBank/DDBJ databases">
        <authorList>
            <person name="Varghese N."/>
            <person name="Submissions S."/>
        </authorList>
    </citation>
    <scope>NUCLEOTIDE SEQUENCE [LARGE SCALE GENOMIC DNA]</scope>
    <source>
        <strain evidence="2">DSM 16537</strain>
    </source>
</reference>
<dbReference type="OrthoDB" id="9891208at2"/>
<proteinExistence type="predicted"/>
<organism evidence="1 2">
    <name type="scientific">Aquiflexum balticum DSM 16537</name>
    <dbReference type="NCBI Taxonomy" id="758820"/>
    <lineage>
        <taxon>Bacteria</taxon>
        <taxon>Pseudomonadati</taxon>
        <taxon>Bacteroidota</taxon>
        <taxon>Cytophagia</taxon>
        <taxon>Cytophagales</taxon>
        <taxon>Cyclobacteriaceae</taxon>
        <taxon>Aquiflexum</taxon>
    </lineage>
</organism>
<name>A0A1W2H9C3_9BACT</name>
<protein>
    <submittedName>
        <fullName evidence="1">Uncharacterized protein</fullName>
    </submittedName>
</protein>
<keyword evidence="2" id="KW-1185">Reference proteome</keyword>
<dbReference type="EMBL" id="LT838813">
    <property type="protein sequence ID" value="SMD45469.1"/>
    <property type="molecule type" value="Genomic_DNA"/>
</dbReference>